<keyword evidence="5" id="KW-0963">Cytoplasm</keyword>
<dbReference type="Pfam" id="PF00365">
    <property type="entry name" value="PFK"/>
    <property type="match status" value="1"/>
</dbReference>
<dbReference type="GO" id="GO:0005945">
    <property type="term" value="C:6-phosphofructokinase complex"/>
    <property type="evidence" value="ECO:0007669"/>
    <property type="project" value="TreeGrafter"/>
</dbReference>
<keyword evidence="6" id="KW-0021">Allosteric enzyme</keyword>
<evidence type="ECO:0000256" key="6">
    <source>
        <dbReference type="ARBA" id="ARBA00022533"/>
    </source>
</evidence>
<evidence type="ECO:0000313" key="18">
    <source>
        <dbReference type="Proteomes" id="UP000676169"/>
    </source>
</evidence>
<evidence type="ECO:0000256" key="1">
    <source>
        <dbReference type="ARBA" id="ARBA00001946"/>
    </source>
</evidence>
<keyword evidence="18" id="KW-1185">Reference proteome</keyword>
<evidence type="ECO:0000256" key="9">
    <source>
        <dbReference type="ARBA" id="ARBA00022741"/>
    </source>
</evidence>
<evidence type="ECO:0000256" key="8">
    <source>
        <dbReference type="ARBA" id="ARBA00022723"/>
    </source>
</evidence>
<protein>
    <recommendedName>
        <fullName evidence="4">6-phosphofructokinase</fullName>
        <ecNumber evidence="4">2.7.1.11</ecNumber>
    </recommendedName>
</protein>
<dbReference type="PANTHER" id="PTHR13697">
    <property type="entry name" value="PHOSPHOFRUCTOKINASE"/>
    <property type="match status" value="1"/>
</dbReference>
<dbReference type="Proteomes" id="UP000676169">
    <property type="component" value="Chromosome"/>
</dbReference>
<comment type="pathway">
    <text evidence="3">Carbohydrate degradation; glycolysis; D-glyceraldehyde 3-phosphate and glycerone phosphate from D-glucose: step 3/4.</text>
</comment>
<dbReference type="GO" id="GO:0070095">
    <property type="term" value="F:fructose-6-phosphate binding"/>
    <property type="evidence" value="ECO:0007669"/>
    <property type="project" value="TreeGrafter"/>
</dbReference>
<comment type="similarity">
    <text evidence="14">Belongs to the phosphofructokinase type A (PFKA) family.</text>
</comment>
<evidence type="ECO:0000256" key="15">
    <source>
        <dbReference type="ARBA" id="ARBA00048070"/>
    </source>
</evidence>
<dbReference type="InterPro" id="IPR035966">
    <property type="entry name" value="PKF_sf"/>
</dbReference>
<organism evidence="17 18">
    <name type="scientific">Luteolibacter ambystomatis</name>
    <dbReference type="NCBI Taxonomy" id="2824561"/>
    <lineage>
        <taxon>Bacteria</taxon>
        <taxon>Pseudomonadati</taxon>
        <taxon>Verrucomicrobiota</taxon>
        <taxon>Verrucomicrobiia</taxon>
        <taxon>Verrucomicrobiales</taxon>
        <taxon>Verrucomicrobiaceae</taxon>
        <taxon>Luteolibacter</taxon>
    </lineage>
</organism>
<dbReference type="InterPro" id="IPR012003">
    <property type="entry name" value="ATP_PFK_prok-type"/>
</dbReference>
<dbReference type="GO" id="GO:0003872">
    <property type="term" value="F:6-phosphofructokinase activity"/>
    <property type="evidence" value="ECO:0007669"/>
    <property type="project" value="UniProtKB-EC"/>
</dbReference>
<reference evidence="17" key="1">
    <citation type="submission" date="2021-04" db="EMBL/GenBank/DDBJ databases">
        <title>Luteolibacter sp. 32A isolated from the skin of an Anderson's salamander (Ambystoma andersonii).</title>
        <authorList>
            <person name="Spergser J."/>
            <person name="Busse H.-J."/>
        </authorList>
    </citation>
    <scope>NUCLEOTIDE SEQUENCE</scope>
    <source>
        <strain evidence="17">32A</strain>
    </source>
</reference>
<dbReference type="GO" id="GO:0016208">
    <property type="term" value="F:AMP binding"/>
    <property type="evidence" value="ECO:0007669"/>
    <property type="project" value="TreeGrafter"/>
</dbReference>
<dbReference type="GO" id="GO:0048029">
    <property type="term" value="F:monosaccharide binding"/>
    <property type="evidence" value="ECO:0007669"/>
    <property type="project" value="TreeGrafter"/>
</dbReference>
<dbReference type="GO" id="GO:0005524">
    <property type="term" value="F:ATP binding"/>
    <property type="evidence" value="ECO:0007669"/>
    <property type="project" value="UniProtKB-KW"/>
</dbReference>
<evidence type="ECO:0000256" key="7">
    <source>
        <dbReference type="ARBA" id="ARBA00022679"/>
    </source>
</evidence>
<evidence type="ECO:0000256" key="14">
    <source>
        <dbReference type="ARBA" id="ARBA00038478"/>
    </source>
</evidence>
<dbReference type="GO" id="GO:0006002">
    <property type="term" value="P:fructose 6-phosphate metabolic process"/>
    <property type="evidence" value="ECO:0007669"/>
    <property type="project" value="InterPro"/>
</dbReference>
<dbReference type="PROSITE" id="PS00433">
    <property type="entry name" value="PHOSPHOFRUCTOKINASE"/>
    <property type="match status" value="1"/>
</dbReference>
<evidence type="ECO:0000256" key="4">
    <source>
        <dbReference type="ARBA" id="ARBA00012055"/>
    </source>
</evidence>
<evidence type="ECO:0000313" key="17">
    <source>
        <dbReference type="EMBL" id="QUE50438.1"/>
    </source>
</evidence>
<dbReference type="EC" id="2.7.1.11" evidence="4"/>
<dbReference type="FunFam" id="3.40.50.460:FF:000002">
    <property type="entry name" value="ATP-dependent 6-phosphofructokinase"/>
    <property type="match status" value="1"/>
</dbReference>
<dbReference type="RefSeq" id="WP_211630578.1">
    <property type="nucleotide sequence ID" value="NZ_CP073100.1"/>
</dbReference>
<dbReference type="GO" id="GO:0030388">
    <property type="term" value="P:fructose 1,6-bisphosphate metabolic process"/>
    <property type="evidence" value="ECO:0007669"/>
    <property type="project" value="TreeGrafter"/>
</dbReference>
<dbReference type="Gene3D" id="3.40.50.460">
    <property type="entry name" value="Phosphofructokinase domain"/>
    <property type="match status" value="1"/>
</dbReference>
<accession>A0A975G7W4</accession>
<dbReference type="PRINTS" id="PR00476">
    <property type="entry name" value="PHFRCTKINASE"/>
</dbReference>
<dbReference type="Gene3D" id="3.40.50.450">
    <property type="match status" value="1"/>
</dbReference>
<gene>
    <name evidence="17" type="ORF">KBB96_16405</name>
</gene>
<dbReference type="InterPro" id="IPR000023">
    <property type="entry name" value="Phosphofructokinase_dom"/>
</dbReference>
<evidence type="ECO:0000256" key="11">
    <source>
        <dbReference type="ARBA" id="ARBA00022840"/>
    </source>
</evidence>
<feature type="domain" description="Phosphofructokinase" evidence="16">
    <location>
        <begin position="5"/>
        <end position="278"/>
    </location>
</feature>
<dbReference type="EMBL" id="CP073100">
    <property type="protein sequence ID" value="QUE50438.1"/>
    <property type="molecule type" value="Genomic_DNA"/>
</dbReference>
<dbReference type="PIRSF" id="PIRSF000532">
    <property type="entry name" value="ATP_PFK_prok"/>
    <property type="match status" value="1"/>
</dbReference>
<keyword evidence="13" id="KW-0324">Glycolysis</keyword>
<dbReference type="GO" id="GO:0061621">
    <property type="term" value="P:canonical glycolysis"/>
    <property type="evidence" value="ECO:0007669"/>
    <property type="project" value="TreeGrafter"/>
</dbReference>
<name>A0A975G7W4_9BACT</name>
<sequence>MAEGLAIMTSGGDAAGMNPAIKCAVEYAAAKGYKPFLVYDGLRGLIDDRIVEANRELVSGILHRGGTILRSSRSQRFFDINFRRQAYENLKRRGISKLIVIGGDGSFRALNQFYADFGVPFAGIPATIDNDIAGTDYCLGVDTALNMIRQSVDSIRDTASSFSRAFVIEVMGRHCGYLALTSALSCGAEICLVPELEYDLNAIGARLKHEIDNEGRGYIIAIVAEGVKMSDYLTRWIKDSLEMDARLTVLGHVQRGGSPTVLDRIMAYKFAVAAVEALDAGETNAIMVYRDGTYGHLPIHTVVDSKYKLDPALIRLGAPLGR</sequence>
<dbReference type="AlphaFoldDB" id="A0A975G7W4"/>
<keyword evidence="11" id="KW-0067">ATP-binding</keyword>
<evidence type="ECO:0000256" key="2">
    <source>
        <dbReference type="ARBA" id="ARBA00004496"/>
    </source>
</evidence>
<dbReference type="GO" id="GO:0046872">
    <property type="term" value="F:metal ion binding"/>
    <property type="evidence" value="ECO:0007669"/>
    <property type="project" value="UniProtKB-KW"/>
</dbReference>
<evidence type="ECO:0000256" key="3">
    <source>
        <dbReference type="ARBA" id="ARBA00004679"/>
    </source>
</evidence>
<keyword evidence="8" id="KW-0479">Metal-binding</keyword>
<dbReference type="InterPro" id="IPR015912">
    <property type="entry name" value="Phosphofructokinase_CS"/>
</dbReference>
<evidence type="ECO:0000256" key="10">
    <source>
        <dbReference type="ARBA" id="ARBA00022777"/>
    </source>
</evidence>
<keyword evidence="9" id="KW-0547">Nucleotide-binding</keyword>
<proteinExistence type="inferred from homology"/>
<evidence type="ECO:0000256" key="5">
    <source>
        <dbReference type="ARBA" id="ARBA00022490"/>
    </source>
</evidence>
<dbReference type="NCBIfam" id="NF002872">
    <property type="entry name" value="PRK03202.1"/>
    <property type="match status" value="1"/>
</dbReference>
<keyword evidence="7" id="KW-0808">Transferase</keyword>
<dbReference type="SUPFAM" id="SSF53784">
    <property type="entry name" value="Phosphofructokinase"/>
    <property type="match status" value="1"/>
</dbReference>
<dbReference type="PANTHER" id="PTHR13697:SF4">
    <property type="entry name" value="ATP-DEPENDENT 6-PHOSPHOFRUCTOKINASE"/>
    <property type="match status" value="1"/>
</dbReference>
<dbReference type="InterPro" id="IPR022953">
    <property type="entry name" value="ATP_PFK"/>
</dbReference>
<comment type="catalytic activity">
    <reaction evidence="15">
        <text>beta-D-fructose 6-phosphate + ATP = beta-D-fructose 1,6-bisphosphate + ADP + H(+)</text>
        <dbReference type="Rhea" id="RHEA:16109"/>
        <dbReference type="ChEBI" id="CHEBI:15378"/>
        <dbReference type="ChEBI" id="CHEBI:30616"/>
        <dbReference type="ChEBI" id="CHEBI:32966"/>
        <dbReference type="ChEBI" id="CHEBI:57634"/>
        <dbReference type="ChEBI" id="CHEBI:456216"/>
        <dbReference type="EC" id="2.7.1.11"/>
    </reaction>
</comment>
<comment type="cofactor">
    <cofactor evidence="1">
        <name>Mg(2+)</name>
        <dbReference type="ChEBI" id="CHEBI:18420"/>
    </cofactor>
</comment>
<evidence type="ECO:0000256" key="12">
    <source>
        <dbReference type="ARBA" id="ARBA00022842"/>
    </source>
</evidence>
<evidence type="ECO:0000259" key="16">
    <source>
        <dbReference type="Pfam" id="PF00365"/>
    </source>
</evidence>
<comment type="subcellular location">
    <subcellularLocation>
        <location evidence="2">Cytoplasm</location>
    </subcellularLocation>
</comment>
<keyword evidence="10" id="KW-0418">Kinase</keyword>
<dbReference type="GO" id="GO:0042802">
    <property type="term" value="F:identical protein binding"/>
    <property type="evidence" value="ECO:0007669"/>
    <property type="project" value="TreeGrafter"/>
</dbReference>
<dbReference type="KEGG" id="lamb:KBB96_16405"/>
<keyword evidence="12" id="KW-0460">Magnesium</keyword>
<evidence type="ECO:0000256" key="13">
    <source>
        <dbReference type="ARBA" id="ARBA00023152"/>
    </source>
</evidence>